<feature type="compositionally biased region" description="Low complexity" evidence="1">
    <location>
        <begin position="93"/>
        <end position="105"/>
    </location>
</feature>
<protein>
    <submittedName>
        <fullName evidence="3">UvrABC system A domain protein</fullName>
    </submittedName>
</protein>
<proteinExistence type="predicted"/>
<feature type="compositionally biased region" description="Low complexity" evidence="1">
    <location>
        <begin position="52"/>
        <end position="68"/>
    </location>
</feature>
<dbReference type="PATRIC" id="fig|1299334.3.peg.9192"/>
<evidence type="ECO:0000256" key="1">
    <source>
        <dbReference type="SAM" id="MobiDB-lite"/>
    </source>
</evidence>
<dbReference type="Pfam" id="PF17760">
    <property type="entry name" value="UvrA_inter"/>
    <property type="match status" value="1"/>
</dbReference>
<accession>X7YNE3</accession>
<dbReference type="Gene3D" id="3.30.1490.20">
    <property type="entry name" value="ATP-grasp fold, A domain"/>
    <property type="match status" value="1"/>
</dbReference>
<feature type="region of interest" description="Disordered" evidence="1">
    <location>
        <begin position="52"/>
        <end position="105"/>
    </location>
</feature>
<sequence length="121" mass="13480">MHPLTDPPKLKKQEKHDIEVVVDRLTVKPSAKQRLTESVETALSLATASWYWSSSTTHTTPTTANSDSPRSWPAPTGTPWPSTTLSHGRFRSTRPTAPARNAAAWASVRRSTPTWWCQTRS</sequence>
<comment type="caution">
    <text evidence="3">The sequence shown here is derived from an EMBL/GenBank/DDBJ whole genome shotgun (WGS) entry which is preliminary data.</text>
</comment>
<dbReference type="EMBL" id="JAOB01000090">
    <property type="protein sequence ID" value="EUA08644.1"/>
    <property type="molecule type" value="Genomic_DNA"/>
</dbReference>
<evidence type="ECO:0000259" key="2">
    <source>
        <dbReference type="Pfam" id="PF17760"/>
    </source>
</evidence>
<dbReference type="GO" id="GO:0005524">
    <property type="term" value="F:ATP binding"/>
    <property type="evidence" value="ECO:0007669"/>
    <property type="project" value="InterPro"/>
</dbReference>
<evidence type="ECO:0000313" key="3">
    <source>
        <dbReference type="EMBL" id="EUA08644.1"/>
    </source>
</evidence>
<dbReference type="InterPro" id="IPR013815">
    <property type="entry name" value="ATP_grasp_subdomain_1"/>
</dbReference>
<name>X7YNE3_MYCXE</name>
<feature type="domain" description="UvrA interaction" evidence="2">
    <location>
        <begin position="2"/>
        <end position="47"/>
    </location>
</feature>
<reference evidence="3" key="1">
    <citation type="submission" date="2014-01" db="EMBL/GenBank/DDBJ databases">
        <authorList>
            <person name="Brown-Elliot B."/>
            <person name="Wallace R."/>
            <person name="Lenaerts A."/>
            <person name="Ordway D."/>
            <person name="DeGroote M.A."/>
            <person name="Parker T."/>
            <person name="Sizemore C."/>
            <person name="Tallon L.J."/>
            <person name="Sadzewicz L.K."/>
            <person name="Sengamalay N."/>
            <person name="Fraser C.M."/>
            <person name="Hine E."/>
            <person name="Shefchek K.A."/>
            <person name="Das S.P."/>
            <person name="Tettelin H."/>
        </authorList>
    </citation>
    <scope>NUCLEOTIDE SEQUENCE [LARGE SCALE GENOMIC DNA]</scope>
    <source>
        <strain evidence="3">4042</strain>
    </source>
</reference>
<dbReference type="AlphaFoldDB" id="X7YNE3"/>
<dbReference type="InterPro" id="IPR041102">
    <property type="entry name" value="UvrA_inter"/>
</dbReference>
<gene>
    <name evidence="3" type="ORF">I553_9700</name>
</gene>
<organism evidence="3">
    <name type="scientific">Mycobacterium xenopi 4042</name>
    <dbReference type="NCBI Taxonomy" id="1299334"/>
    <lineage>
        <taxon>Bacteria</taxon>
        <taxon>Bacillati</taxon>
        <taxon>Actinomycetota</taxon>
        <taxon>Actinomycetes</taxon>
        <taxon>Mycobacteriales</taxon>
        <taxon>Mycobacteriaceae</taxon>
        <taxon>Mycobacterium</taxon>
    </lineage>
</organism>